<feature type="region of interest" description="Disordered" evidence="13">
    <location>
        <begin position="46"/>
        <end position="144"/>
    </location>
</feature>
<feature type="compositionally biased region" description="Polar residues" evidence="13">
    <location>
        <begin position="25"/>
        <end position="34"/>
    </location>
</feature>
<comment type="subcellular location">
    <subcellularLocation>
        <location evidence="1">Nucleus</location>
    </subcellularLocation>
</comment>
<name>A0AAD4XCD1_9MAGN</name>
<evidence type="ECO:0000256" key="4">
    <source>
        <dbReference type="ARBA" id="ARBA00022801"/>
    </source>
</evidence>
<keyword evidence="7" id="KW-0238">DNA-binding</keyword>
<keyword evidence="6" id="KW-0067">ATP-binding</keyword>
<evidence type="ECO:0000256" key="2">
    <source>
        <dbReference type="ARBA" id="ARBA00005446"/>
    </source>
</evidence>
<feature type="region of interest" description="Disordered" evidence="13">
    <location>
        <begin position="300"/>
        <end position="348"/>
    </location>
</feature>
<dbReference type="Gene3D" id="3.40.50.300">
    <property type="entry name" value="P-loop containing nucleotide triphosphate hydrolases"/>
    <property type="match status" value="2"/>
</dbReference>
<feature type="compositionally biased region" description="Basic residues" evidence="13">
    <location>
        <begin position="65"/>
        <end position="77"/>
    </location>
</feature>
<evidence type="ECO:0000256" key="12">
    <source>
        <dbReference type="ARBA" id="ARBA00049360"/>
    </source>
</evidence>
<dbReference type="PROSITE" id="PS51192">
    <property type="entry name" value="HELICASE_ATP_BIND_1"/>
    <property type="match status" value="1"/>
</dbReference>
<dbReference type="PANTHER" id="PTHR13710:SF108">
    <property type="entry name" value="ATP-DEPENDENT DNA HELICASE Q4"/>
    <property type="match status" value="1"/>
</dbReference>
<dbReference type="FunFam" id="3.40.50.300:FF:001334">
    <property type="entry name" value="ATP-dependent DNA helicase Q-like 5"/>
    <property type="match status" value="1"/>
</dbReference>
<dbReference type="InterPro" id="IPR002464">
    <property type="entry name" value="DNA/RNA_helicase_DEAH_CS"/>
</dbReference>
<feature type="compositionally biased region" description="Polar residues" evidence="13">
    <location>
        <begin position="128"/>
        <end position="144"/>
    </location>
</feature>
<evidence type="ECO:0000256" key="13">
    <source>
        <dbReference type="SAM" id="MobiDB-lite"/>
    </source>
</evidence>
<accession>A0AAD4XCD1</accession>
<comment type="caution">
    <text evidence="16">The sequence shown here is derived from an EMBL/GenBank/DDBJ whole genome shotgun (WGS) entry which is preliminary data.</text>
</comment>
<comment type="catalytic activity">
    <reaction evidence="12">
        <text>ATP + H2O = ADP + phosphate + H(+)</text>
        <dbReference type="Rhea" id="RHEA:13065"/>
        <dbReference type="ChEBI" id="CHEBI:15377"/>
        <dbReference type="ChEBI" id="CHEBI:15378"/>
        <dbReference type="ChEBI" id="CHEBI:30616"/>
        <dbReference type="ChEBI" id="CHEBI:43474"/>
        <dbReference type="ChEBI" id="CHEBI:456216"/>
    </reaction>
</comment>
<keyword evidence="9" id="KW-0539">Nucleus</keyword>
<keyword evidence="3" id="KW-0547">Nucleotide-binding</keyword>
<reference evidence="16" key="1">
    <citation type="submission" date="2022-04" db="EMBL/GenBank/DDBJ databases">
        <title>A functionally conserved STORR gene fusion in Papaver species that diverged 16.8 million years ago.</title>
        <authorList>
            <person name="Catania T."/>
        </authorList>
    </citation>
    <scope>NUCLEOTIDE SEQUENCE</scope>
    <source>
        <strain evidence="16">S-188037</strain>
    </source>
</reference>
<evidence type="ECO:0000256" key="1">
    <source>
        <dbReference type="ARBA" id="ARBA00004123"/>
    </source>
</evidence>
<evidence type="ECO:0000256" key="6">
    <source>
        <dbReference type="ARBA" id="ARBA00022840"/>
    </source>
</evidence>
<feature type="compositionally biased region" description="Low complexity" evidence="13">
    <location>
        <begin position="51"/>
        <end position="61"/>
    </location>
</feature>
<dbReference type="EC" id="5.6.2.4" evidence="11"/>
<keyword evidence="4" id="KW-0378">Hydrolase</keyword>
<feature type="domain" description="Helicase ATP-binding" evidence="14">
    <location>
        <begin position="408"/>
        <end position="578"/>
    </location>
</feature>
<proteinExistence type="inferred from homology"/>
<dbReference type="FunFam" id="3.40.50.300:FF:000772">
    <property type="entry name" value="ATP-dependent DNA helicase Q4"/>
    <property type="match status" value="1"/>
</dbReference>
<dbReference type="InterPro" id="IPR011545">
    <property type="entry name" value="DEAD/DEAH_box_helicase_dom"/>
</dbReference>
<evidence type="ECO:0000256" key="3">
    <source>
        <dbReference type="ARBA" id="ARBA00022741"/>
    </source>
</evidence>
<protein>
    <recommendedName>
        <fullName evidence="11">DNA 3'-5' helicase</fullName>
        <ecNumber evidence="11">5.6.2.4</ecNumber>
    </recommendedName>
</protein>
<evidence type="ECO:0000256" key="11">
    <source>
        <dbReference type="ARBA" id="ARBA00034808"/>
    </source>
</evidence>
<feature type="compositionally biased region" description="Acidic residues" evidence="13">
    <location>
        <begin position="337"/>
        <end position="348"/>
    </location>
</feature>
<dbReference type="Pfam" id="PF00271">
    <property type="entry name" value="Helicase_C"/>
    <property type="match status" value="1"/>
</dbReference>
<dbReference type="PROSITE" id="PS00690">
    <property type="entry name" value="DEAH_ATP_HELICASE"/>
    <property type="match status" value="1"/>
</dbReference>
<dbReference type="GO" id="GO:0043138">
    <property type="term" value="F:3'-5' DNA helicase activity"/>
    <property type="evidence" value="ECO:0007669"/>
    <property type="project" value="UniProtKB-EC"/>
</dbReference>
<feature type="domain" description="Helicase C-terminal" evidence="15">
    <location>
        <begin position="599"/>
        <end position="747"/>
    </location>
</feature>
<dbReference type="GO" id="GO:0016787">
    <property type="term" value="F:hydrolase activity"/>
    <property type="evidence" value="ECO:0007669"/>
    <property type="project" value="UniProtKB-KW"/>
</dbReference>
<dbReference type="GO" id="GO:0005737">
    <property type="term" value="C:cytoplasm"/>
    <property type="evidence" value="ECO:0007669"/>
    <property type="project" value="TreeGrafter"/>
</dbReference>
<keyword evidence="5" id="KW-0347">Helicase</keyword>
<dbReference type="InterPro" id="IPR014001">
    <property type="entry name" value="Helicase_ATP-bd"/>
</dbReference>
<dbReference type="GO" id="GO:0005524">
    <property type="term" value="F:ATP binding"/>
    <property type="evidence" value="ECO:0007669"/>
    <property type="project" value="UniProtKB-KW"/>
</dbReference>
<evidence type="ECO:0000313" key="16">
    <source>
        <dbReference type="EMBL" id="KAI3885079.1"/>
    </source>
</evidence>
<dbReference type="GO" id="GO:0005634">
    <property type="term" value="C:nucleus"/>
    <property type="evidence" value="ECO:0007669"/>
    <property type="project" value="UniProtKB-SubCell"/>
</dbReference>
<dbReference type="Pfam" id="PF00270">
    <property type="entry name" value="DEAD"/>
    <property type="match status" value="1"/>
</dbReference>
<evidence type="ECO:0000256" key="7">
    <source>
        <dbReference type="ARBA" id="ARBA00023125"/>
    </source>
</evidence>
<evidence type="ECO:0000259" key="14">
    <source>
        <dbReference type="PROSITE" id="PS51192"/>
    </source>
</evidence>
<dbReference type="GO" id="GO:0003677">
    <property type="term" value="F:DNA binding"/>
    <property type="evidence" value="ECO:0007669"/>
    <property type="project" value="UniProtKB-KW"/>
</dbReference>
<dbReference type="InterPro" id="IPR001650">
    <property type="entry name" value="Helicase_C-like"/>
</dbReference>
<dbReference type="AlphaFoldDB" id="A0AAD4XCD1"/>
<keyword evidence="17" id="KW-1185">Reference proteome</keyword>
<dbReference type="GO" id="GO:0009378">
    <property type="term" value="F:four-way junction helicase activity"/>
    <property type="evidence" value="ECO:0007669"/>
    <property type="project" value="TreeGrafter"/>
</dbReference>
<feature type="region of interest" description="Disordered" evidence="13">
    <location>
        <begin position="243"/>
        <end position="281"/>
    </location>
</feature>
<comment type="catalytic activity">
    <reaction evidence="10">
        <text>Couples ATP hydrolysis with the unwinding of duplex DNA by translocating in the 3'-5' direction.</text>
        <dbReference type="EC" id="5.6.2.4"/>
    </reaction>
</comment>
<keyword evidence="8" id="KW-0413">Isomerase</keyword>
<evidence type="ECO:0000259" key="15">
    <source>
        <dbReference type="PROSITE" id="PS51194"/>
    </source>
</evidence>
<organism evidence="16 17">
    <name type="scientific">Papaver atlanticum</name>
    <dbReference type="NCBI Taxonomy" id="357466"/>
    <lineage>
        <taxon>Eukaryota</taxon>
        <taxon>Viridiplantae</taxon>
        <taxon>Streptophyta</taxon>
        <taxon>Embryophyta</taxon>
        <taxon>Tracheophyta</taxon>
        <taxon>Spermatophyta</taxon>
        <taxon>Magnoliopsida</taxon>
        <taxon>Ranunculales</taxon>
        <taxon>Papaveraceae</taxon>
        <taxon>Papaveroideae</taxon>
        <taxon>Papaver</taxon>
    </lineage>
</organism>
<dbReference type="Proteomes" id="UP001202328">
    <property type="component" value="Unassembled WGS sequence"/>
</dbReference>
<dbReference type="PROSITE" id="PS51194">
    <property type="entry name" value="HELICASE_CTER"/>
    <property type="match status" value="1"/>
</dbReference>
<dbReference type="InterPro" id="IPR027417">
    <property type="entry name" value="P-loop_NTPase"/>
</dbReference>
<evidence type="ECO:0000313" key="17">
    <source>
        <dbReference type="Proteomes" id="UP001202328"/>
    </source>
</evidence>
<dbReference type="NCBIfam" id="TIGR00614">
    <property type="entry name" value="recQ_fam"/>
    <property type="match status" value="1"/>
</dbReference>
<dbReference type="PANTHER" id="PTHR13710">
    <property type="entry name" value="DNA HELICASE RECQ FAMILY MEMBER"/>
    <property type="match status" value="1"/>
</dbReference>
<dbReference type="CDD" id="cd18794">
    <property type="entry name" value="SF2_C_RecQ"/>
    <property type="match status" value="1"/>
</dbReference>
<sequence>METDSDSDGSHISGTPPREEESKPSETTIPTRLLSLVSSYKSKIALKKTRVSSSFSVPKPFSNHKTPKPKPKPKSKTQSRSPKQEEQPLLNLKLSSPDLPNPKTPKPKPNRKTQSQSPAQEDPKLSPPDSSNPIQNNEVSSEKTLSFTQFDSKLSLPDFSNQNDEMSSAKILPMGFSRKFSNAGRTYSNPESTTENVPVPVPQPEIVNSDHIEVVGKHVNIVTPEISTSSLGHHVNAVIPEISTSSTGNHQGGECVKKPARKHPNSIGGSDLQPLPSKKARPVNEMNFVRLNINGYGGRGRKFLNKKGKGRSSSSYSSHSRKSKWRNSKGKCKAEGEENESNGICDEDGLVSELPKEQEECEKTGPGYAMIEKVAMDARNDPSDENLLNLLKFSHGYDSFREGQLEAIKNVVAGNSTMLVLPTGAGKSLCYQLPALMLPGLTLVVSPLVALMVDQLKQLPPMIQGGLLSSNQFSEEASDTIRRLVEVKIKVLYVSPERFLNKDFLSLFGPTLLVSLVVIDEAHCLSEWSHNFRPSYLRLRSSLLREKLNVKCILAMTATATTKTLQAVMSALEIPQTSLIKTSQTRENLQLSVTLSGNRMKDLLMLMKTSPFSDVRSTIIYCKFQSETDLLSKYLRDNNISAKSYHSGIPAKDRSRTQELFCSNKIRVVVATVAFGMGLNKSDVGAVIHYSLPESLEEYVQEIGRAGRDGRLSYCHLFFDDLTYFKLRSFSYSDGVDEFAVNKFLCQVFSNAVCTPGKNFSLVKESASQKLDMKEEVMLTILTYLEIGEVQYLRLLPQLNVTCSLYFHKTSPALLASKDIVVAAILKKSEIKQGAYVFDIPTVANSTGVTAIDLSKHLQTLKLNGEVTYEVKDLALCYMVMKTPGDFCALTAHLTRWLSEVESCKVKKLDEMFSAATFAVKMCDKVDGCSGTQHTKCLQSRILDYFNREDNDPRCDFSTKMGQSSPFLRADVKVFLQSNTHAKFTPRAVARIMHGIGSPSFPSATWSKTHFWGRYAQVDFQVVMEAATAELMNFAGRHIL</sequence>
<evidence type="ECO:0000256" key="9">
    <source>
        <dbReference type="ARBA" id="ARBA00023242"/>
    </source>
</evidence>
<evidence type="ECO:0000256" key="8">
    <source>
        <dbReference type="ARBA" id="ARBA00023235"/>
    </source>
</evidence>
<comment type="similarity">
    <text evidence="2">Belongs to the helicase family. RecQ subfamily.</text>
</comment>
<evidence type="ECO:0000256" key="10">
    <source>
        <dbReference type="ARBA" id="ARBA00034617"/>
    </source>
</evidence>
<dbReference type="SMART" id="SM00490">
    <property type="entry name" value="HELICc"/>
    <property type="match status" value="1"/>
</dbReference>
<dbReference type="InterPro" id="IPR004589">
    <property type="entry name" value="DNA_helicase_ATP-dep_RecQ"/>
</dbReference>
<dbReference type="EMBL" id="JAJJMB010012161">
    <property type="protein sequence ID" value="KAI3885079.1"/>
    <property type="molecule type" value="Genomic_DNA"/>
</dbReference>
<gene>
    <name evidence="16" type="ORF">MKW98_002471</name>
</gene>
<feature type="compositionally biased region" description="Basic residues" evidence="13">
    <location>
        <begin position="300"/>
        <end position="310"/>
    </location>
</feature>
<dbReference type="GO" id="GO:0000724">
    <property type="term" value="P:double-strand break repair via homologous recombination"/>
    <property type="evidence" value="ECO:0007669"/>
    <property type="project" value="TreeGrafter"/>
</dbReference>
<dbReference type="SMART" id="SM00487">
    <property type="entry name" value="DEXDc"/>
    <property type="match status" value="1"/>
</dbReference>
<feature type="region of interest" description="Disordered" evidence="13">
    <location>
        <begin position="1"/>
        <end position="34"/>
    </location>
</feature>
<dbReference type="SUPFAM" id="SSF52540">
    <property type="entry name" value="P-loop containing nucleoside triphosphate hydrolases"/>
    <property type="match status" value="1"/>
</dbReference>
<dbReference type="GO" id="GO:0005694">
    <property type="term" value="C:chromosome"/>
    <property type="evidence" value="ECO:0007669"/>
    <property type="project" value="TreeGrafter"/>
</dbReference>
<evidence type="ECO:0000256" key="5">
    <source>
        <dbReference type="ARBA" id="ARBA00022806"/>
    </source>
</evidence>
<feature type="compositionally biased region" description="Basic residues" evidence="13">
    <location>
        <begin position="319"/>
        <end position="331"/>
    </location>
</feature>